<dbReference type="AlphaFoldDB" id="A0A228HU46"/>
<comment type="caution">
    <text evidence="1">The sequence shown here is derived from an EMBL/GenBank/DDBJ whole genome shotgun (WGS) entry which is preliminary data.</text>
</comment>
<dbReference type="PROSITE" id="PS51257">
    <property type="entry name" value="PROKAR_LIPOPROTEIN"/>
    <property type="match status" value="1"/>
</dbReference>
<organism evidence="1 2">
    <name type="scientific">Burkholderia aenigmatica</name>
    <dbReference type="NCBI Taxonomy" id="2015348"/>
    <lineage>
        <taxon>Bacteria</taxon>
        <taxon>Pseudomonadati</taxon>
        <taxon>Pseudomonadota</taxon>
        <taxon>Betaproteobacteria</taxon>
        <taxon>Burkholderiales</taxon>
        <taxon>Burkholderiaceae</taxon>
        <taxon>Burkholderia</taxon>
        <taxon>Burkholderia cepacia complex</taxon>
    </lineage>
</organism>
<reference evidence="2" key="1">
    <citation type="submission" date="2017-06" db="EMBL/GenBank/DDBJ databases">
        <authorList>
            <person name="LiPuma J."/>
            <person name="Spilker T."/>
        </authorList>
    </citation>
    <scope>NUCLEOTIDE SEQUENCE [LARGE SCALE GENOMIC DNA]</scope>
    <source>
        <strain evidence="2">AU17325</strain>
    </source>
</reference>
<dbReference type="InterPro" id="IPR037143">
    <property type="entry name" value="4-PPantetheinyl_Trfase_dom_sf"/>
</dbReference>
<sequence>MRYPALTIAGSHTLASCPSRLPDAGEVLLWRLRGEWQLVTSEQGHLSLSKTELRRVRTHPNRAHARRFAIGRSALRAILGTLAGRAADELTLIDRDADHIAIAGCDRLDGLDVVVGHAGIWIVIAIARGPIGLGIAQTSTLADPVSRDQLRLDSLSNACGRGHGATLASLAPLAGSFREVDTPHAGNWRLLDLPLSGLACAATVAARQMDRIHAVGWRGERNDWLADRDRHLRAEKVRGAALIVEAG</sequence>
<dbReference type="RefSeq" id="WP_089454251.1">
    <property type="nucleotide sequence ID" value="NZ_NKFA01000032.1"/>
</dbReference>
<dbReference type="EMBL" id="NKFA01000032">
    <property type="protein sequence ID" value="OXI33658.1"/>
    <property type="molecule type" value="Genomic_DNA"/>
</dbReference>
<protein>
    <submittedName>
        <fullName evidence="1">Uncharacterized protein</fullName>
    </submittedName>
</protein>
<dbReference type="Gene3D" id="3.90.470.20">
    <property type="entry name" value="4'-phosphopantetheinyl transferase domain"/>
    <property type="match status" value="1"/>
</dbReference>
<gene>
    <name evidence="1" type="ORF">CFB84_38705</name>
</gene>
<dbReference type="OrthoDB" id="8997880at2"/>
<accession>A0A228HU46</accession>
<evidence type="ECO:0000313" key="1">
    <source>
        <dbReference type="EMBL" id="OXI33658.1"/>
    </source>
</evidence>
<reference evidence="1 2" key="2">
    <citation type="submission" date="2017-08" db="EMBL/GenBank/DDBJ databases">
        <title>WGS of novel Burkholderia cepaca complex species.</title>
        <authorList>
            <person name="Lipuma J."/>
            <person name="Spilker T."/>
        </authorList>
    </citation>
    <scope>NUCLEOTIDE SEQUENCE [LARGE SCALE GENOMIC DNA]</scope>
    <source>
        <strain evidence="1 2">AU17325</strain>
    </source>
</reference>
<dbReference type="GO" id="GO:0008897">
    <property type="term" value="F:holo-[acyl-carrier-protein] synthase activity"/>
    <property type="evidence" value="ECO:0007669"/>
    <property type="project" value="InterPro"/>
</dbReference>
<name>A0A228HU46_9BURK</name>
<dbReference type="Proteomes" id="UP000214600">
    <property type="component" value="Unassembled WGS sequence"/>
</dbReference>
<dbReference type="GO" id="GO:0000287">
    <property type="term" value="F:magnesium ion binding"/>
    <property type="evidence" value="ECO:0007669"/>
    <property type="project" value="InterPro"/>
</dbReference>
<proteinExistence type="predicted"/>
<evidence type="ECO:0000313" key="2">
    <source>
        <dbReference type="Proteomes" id="UP000214600"/>
    </source>
</evidence>